<dbReference type="SUPFAM" id="SSF46785">
    <property type="entry name" value="Winged helix' DNA-binding domain"/>
    <property type="match status" value="1"/>
</dbReference>
<dbReference type="InterPro" id="IPR000835">
    <property type="entry name" value="HTH_MarR-typ"/>
</dbReference>
<dbReference type="SMART" id="SM00347">
    <property type="entry name" value="HTH_MARR"/>
    <property type="match status" value="1"/>
</dbReference>
<gene>
    <name evidence="5" type="ORF">GCM10017566_51150</name>
</gene>
<sequence length="144" mass="16054">MPSPPNLLYLIKQLELAVRASLDEVLRPAELTPLQYTALTVLQRRDNLTTAELARNSLVTDQTMAGMIVTLERRGLIERENDAQDRRRRVIRLTEAGRGVLDRFAGPVAAIEERMLAGLGPEDAEGLRRSVLHCHAALADRVPH</sequence>
<evidence type="ECO:0000256" key="2">
    <source>
        <dbReference type="ARBA" id="ARBA00023125"/>
    </source>
</evidence>
<dbReference type="AlphaFoldDB" id="A0A8H9J1B5"/>
<evidence type="ECO:0000259" key="4">
    <source>
        <dbReference type="PROSITE" id="PS50995"/>
    </source>
</evidence>
<dbReference type="EMBL" id="BNAV01000008">
    <property type="protein sequence ID" value="GHF71062.1"/>
    <property type="molecule type" value="Genomic_DNA"/>
</dbReference>
<protein>
    <submittedName>
        <fullName evidence="5">MarR family transcriptional regulator</fullName>
    </submittedName>
</protein>
<dbReference type="GO" id="GO:0006950">
    <property type="term" value="P:response to stress"/>
    <property type="evidence" value="ECO:0007669"/>
    <property type="project" value="TreeGrafter"/>
</dbReference>
<proteinExistence type="predicted"/>
<name>A0A8H9J1B5_9PSEU</name>
<reference evidence="5" key="1">
    <citation type="journal article" date="2014" name="Int. J. Syst. Evol. Microbiol.">
        <title>Complete genome sequence of Corynebacterium casei LMG S-19264T (=DSM 44701T), isolated from a smear-ripened cheese.</title>
        <authorList>
            <consortium name="US DOE Joint Genome Institute (JGI-PGF)"/>
            <person name="Walter F."/>
            <person name="Albersmeier A."/>
            <person name="Kalinowski J."/>
            <person name="Ruckert C."/>
        </authorList>
    </citation>
    <scope>NUCLEOTIDE SEQUENCE</scope>
    <source>
        <strain evidence="5">CGMCC 4.7679</strain>
    </source>
</reference>
<dbReference type="InterPro" id="IPR036390">
    <property type="entry name" value="WH_DNA-bd_sf"/>
</dbReference>
<dbReference type="GO" id="GO:0003700">
    <property type="term" value="F:DNA-binding transcription factor activity"/>
    <property type="evidence" value="ECO:0007669"/>
    <property type="project" value="InterPro"/>
</dbReference>
<evidence type="ECO:0000256" key="1">
    <source>
        <dbReference type="ARBA" id="ARBA00023015"/>
    </source>
</evidence>
<reference evidence="5" key="2">
    <citation type="submission" date="2020-09" db="EMBL/GenBank/DDBJ databases">
        <authorList>
            <person name="Sun Q."/>
            <person name="Zhou Y."/>
        </authorList>
    </citation>
    <scope>NUCLEOTIDE SEQUENCE</scope>
    <source>
        <strain evidence="5">CGMCC 4.7679</strain>
    </source>
</reference>
<dbReference type="PANTHER" id="PTHR33164:SF43">
    <property type="entry name" value="HTH-TYPE TRANSCRIPTIONAL REPRESSOR YETL"/>
    <property type="match status" value="1"/>
</dbReference>
<dbReference type="RefSeq" id="WP_222425934.1">
    <property type="nucleotide sequence ID" value="NZ_BNAV01000008.1"/>
</dbReference>
<comment type="caution">
    <text evidence="5">The sequence shown here is derived from an EMBL/GenBank/DDBJ whole genome shotgun (WGS) entry which is preliminary data.</text>
</comment>
<dbReference type="Pfam" id="PF01047">
    <property type="entry name" value="MarR"/>
    <property type="match status" value="1"/>
</dbReference>
<organism evidence="5 6">
    <name type="scientific">Amycolatopsis bartoniae</name>
    <dbReference type="NCBI Taxonomy" id="941986"/>
    <lineage>
        <taxon>Bacteria</taxon>
        <taxon>Bacillati</taxon>
        <taxon>Actinomycetota</taxon>
        <taxon>Actinomycetes</taxon>
        <taxon>Pseudonocardiales</taxon>
        <taxon>Pseudonocardiaceae</taxon>
        <taxon>Amycolatopsis</taxon>
    </lineage>
</organism>
<keyword evidence="2" id="KW-0238">DNA-binding</keyword>
<dbReference type="Gene3D" id="1.10.10.10">
    <property type="entry name" value="Winged helix-like DNA-binding domain superfamily/Winged helix DNA-binding domain"/>
    <property type="match status" value="1"/>
</dbReference>
<feature type="domain" description="HTH marR-type" evidence="4">
    <location>
        <begin position="4"/>
        <end position="136"/>
    </location>
</feature>
<dbReference type="Proteomes" id="UP000658656">
    <property type="component" value="Unassembled WGS sequence"/>
</dbReference>
<dbReference type="GO" id="GO:0003677">
    <property type="term" value="F:DNA binding"/>
    <property type="evidence" value="ECO:0007669"/>
    <property type="project" value="UniProtKB-KW"/>
</dbReference>
<dbReference type="PROSITE" id="PS50995">
    <property type="entry name" value="HTH_MARR_2"/>
    <property type="match status" value="1"/>
</dbReference>
<dbReference type="PANTHER" id="PTHR33164">
    <property type="entry name" value="TRANSCRIPTIONAL REGULATOR, MARR FAMILY"/>
    <property type="match status" value="1"/>
</dbReference>
<keyword evidence="1" id="KW-0805">Transcription regulation</keyword>
<dbReference type="InterPro" id="IPR036388">
    <property type="entry name" value="WH-like_DNA-bd_sf"/>
</dbReference>
<evidence type="ECO:0000313" key="6">
    <source>
        <dbReference type="Proteomes" id="UP000658656"/>
    </source>
</evidence>
<dbReference type="InterPro" id="IPR023187">
    <property type="entry name" value="Tscrpt_reg_MarR-type_CS"/>
</dbReference>
<evidence type="ECO:0000313" key="5">
    <source>
        <dbReference type="EMBL" id="GHF71062.1"/>
    </source>
</evidence>
<accession>A0A8H9J1B5</accession>
<keyword evidence="3" id="KW-0804">Transcription</keyword>
<evidence type="ECO:0000256" key="3">
    <source>
        <dbReference type="ARBA" id="ARBA00023163"/>
    </source>
</evidence>
<keyword evidence="6" id="KW-1185">Reference proteome</keyword>
<dbReference type="PROSITE" id="PS01117">
    <property type="entry name" value="HTH_MARR_1"/>
    <property type="match status" value="1"/>
</dbReference>
<dbReference type="InterPro" id="IPR039422">
    <property type="entry name" value="MarR/SlyA-like"/>
</dbReference>